<comment type="catalytic activity">
    <reaction evidence="7 8">
        <text>D-glyceraldehyde 3-phosphate = dihydroxyacetone phosphate</text>
        <dbReference type="Rhea" id="RHEA:18585"/>
        <dbReference type="ChEBI" id="CHEBI:57642"/>
        <dbReference type="ChEBI" id="CHEBI:59776"/>
        <dbReference type="EC" id="5.3.1.1"/>
    </reaction>
</comment>
<dbReference type="PROSITE" id="PS51440">
    <property type="entry name" value="TIM_2"/>
    <property type="match status" value="1"/>
</dbReference>
<dbReference type="PANTHER" id="PTHR21139:SF42">
    <property type="entry name" value="TRIOSEPHOSPHATE ISOMERASE"/>
    <property type="match status" value="1"/>
</dbReference>
<dbReference type="HAMAP" id="MF_00147_B">
    <property type="entry name" value="TIM_B"/>
    <property type="match status" value="1"/>
</dbReference>
<comment type="subcellular location">
    <subcellularLocation>
        <location evidence="7 8">Cytoplasm</location>
    </subcellularLocation>
</comment>
<dbReference type="EC" id="5.3.1.1" evidence="7 8"/>
<evidence type="ECO:0000313" key="9">
    <source>
        <dbReference type="EMBL" id="KIC72283.1"/>
    </source>
</evidence>
<evidence type="ECO:0000256" key="3">
    <source>
        <dbReference type="ARBA" id="ARBA00022432"/>
    </source>
</evidence>
<comment type="pathway">
    <text evidence="7 8">Carbohydrate biosynthesis; gluconeogenesis.</text>
</comment>
<comment type="similarity">
    <text evidence="2 7 8">Belongs to the triosephosphate isomerase family.</text>
</comment>
<dbReference type="UniPathway" id="UPA00109">
    <property type="reaction ID" value="UER00189"/>
</dbReference>
<evidence type="ECO:0000256" key="6">
    <source>
        <dbReference type="ARBA" id="ARBA00023235"/>
    </source>
</evidence>
<keyword evidence="3 7" id="KW-0312">Gluconeogenesis</keyword>
<name>A0A0C1HBV0_9BACT</name>
<keyword evidence="6 7" id="KW-0413">Isomerase</keyword>
<dbReference type="FunFam" id="3.20.20.70:FF:000016">
    <property type="entry name" value="Triosephosphate isomerase"/>
    <property type="match status" value="1"/>
</dbReference>
<dbReference type="GO" id="GO:0006094">
    <property type="term" value="P:gluconeogenesis"/>
    <property type="evidence" value="ECO:0007669"/>
    <property type="project" value="UniProtKB-UniRule"/>
</dbReference>
<organism evidence="9 10">
    <name type="scientific">Candidatus Protochlamydia amoebophila</name>
    <dbReference type="NCBI Taxonomy" id="362787"/>
    <lineage>
        <taxon>Bacteria</taxon>
        <taxon>Pseudomonadati</taxon>
        <taxon>Chlamydiota</taxon>
        <taxon>Chlamydiia</taxon>
        <taxon>Parachlamydiales</taxon>
        <taxon>Parachlamydiaceae</taxon>
        <taxon>Candidatus Protochlamydia</taxon>
    </lineage>
</organism>
<dbReference type="Gene3D" id="3.20.20.70">
    <property type="entry name" value="Aldolase class I"/>
    <property type="match status" value="1"/>
</dbReference>
<evidence type="ECO:0000313" key="10">
    <source>
        <dbReference type="Proteomes" id="UP000031465"/>
    </source>
</evidence>
<feature type="binding site" evidence="7">
    <location>
        <begin position="256"/>
        <end position="257"/>
    </location>
    <ligand>
        <name>substrate</name>
    </ligand>
</feature>
<dbReference type="GO" id="GO:0019563">
    <property type="term" value="P:glycerol catabolic process"/>
    <property type="evidence" value="ECO:0007669"/>
    <property type="project" value="TreeGrafter"/>
</dbReference>
<dbReference type="Pfam" id="PF00121">
    <property type="entry name" value="TIM"/>
    <property type="match status" value="1"/>
</dbReference>
<dbReference type="PATRIC" id="fig|362787.3.peg.889"/>
<feature type="binding site" evidence="7">
    <location>
        <position position="195"/>
    </location>
    <ligand>
        <name>substrate</name>
    </ligand>
</feature>
<dbReference type="GO" id="GO:0005829">
    <property type="term" value="C:cytosol"/>
    <property type="evidence" value="ECO:0007669"/>
    <property type="project" value="TreeGrafter"/>
</dbReference>
<evidence type="ECO:0000256" key="1">
    <source>
        <dbReference type="ARBA" id="ARBA00004680"/>
    </source>
</evidence>
<evidence type="ECO:0000256" key="4">
    <source>
        <dbReference type="ARBA" id="ARBA00022490"/>
    </source>
</evidence>
<dbReference type="UniPathway" id="UPA00138"/>
<feature type="binding site" evidence="7">
    <location>
        <begin position="32"/>
        <end position="34"/>
    </location>
    <ligand>
        <name>substrate</name>
    </ligand>
</feature>
<dbReference type="InterPro" id="IPR013785">
    <property type="entry name" value="Aldolase_TIM"/>
</dbReference>
<dbReference type="GO" id="GO:0046166">
    <property type="term" value="P:glyceraldehyde-3-phosphate biosynthetic process"/>
    <property type="evidence" value="ECO:0007669"/>
    <property type="project" value="TreeGrafter"/>
</dbReference>
<sequence length="283" mass="31492">MRITHKYFLKNLRLKGERRMSPSHRPVVITGNWKMYKTIKEACTFAKALLPVVEVSPIQVWIAVPFTAIYPVKQEIRNSRLVIGAQNMNDASEGAFTGEIAGKMVKEAGASFVLLGHSERRHLYKEDNAFINRKVKKALEIGLTPVLCVGETFEERKSGETQQIIRTQIQECLAGLTAEDLKTLIIAYEPVWAIGNGQNAKPEGAQEIHQFCRKIIKEIFSEELAEQIVIQYGGSVNPSNAISLLKQPDIDGLLIGGASLSLETFVEIVNDGESIFNLKAKLL</sequence>
<keyword evidence="4 7" id="KW-0963">Cytoplasm</keyword>
<protein>
    <recommendedName>
        <fullName evidence="7 8">Triosephosphate isomerase</fullName>
        <shortName evidence="7">TIM</shortName>
        <shortName evidence="7">TPI</shortName>
        <ecNumber evidence="7 8">5.3.1.1</ecNumber>
    </recommendedName>
    <alternativeName>
        <fullName evidence="7">Triose-phosphate isomerase</fullName>
    </alternativeName>
</protein>
<keyword evidence="5 7" id="KW-0324">Glycolysis</keyword>
<evidence type="ECO:0000256" key="7">
    <source>
        <dbReference type="HAMAP-Rule" id="MF_00147"/>
    </source>
</evidence>
<dbReference type="Proteomes" id="UP000031465">
    <property type="component" value="Unassembled WGS sequence"/>
</dbReference>
<dbReference type="SUPFAM" id="SSF51351">
    <property type="entry name" value="Triosephosphate isomerase (TIM)"/>
    <property type="match status" value="1"/>
</dbReference>
<dbReference type="AlphaFoldDB" id="A0A0C1HBV0"/>
<dbReference type="PANTHER" id="PTHR21139">
    <property type="entry name" value="TRIOSEPHOSPHATE ISOMERASE"/>
    <property type="match status" value="1"/>
</dbReference>
<dbReference type="CDD" id="cd00311">
    <property type="entry name" value="TIM"/>
    <property type="match status" value="1"/>
</dbReference>
<dbReference type="InterPro" id="IPR000652">
    <property type="entry name" value="Triosephosphate_isomerase"/>
</dbReference>
<comment type="caution">
    <text evidence="9">The sequence shown here is derived from an EMBL/GenBank/DDBJ whole genome shotgun (WGS) entry which is preliminary data.</text>
</comment>
<comment type="function">
    <text evidence="7">Involved in the gluconeogenesis. Catalyzes stereospecifically the conversion of dihydroxyacetone phosphate (DHAP) to D-glyceraldehyde-3-phosphate (G3P).</text>
</comment>
<feature type="binding site" evidence="7">
    <location>
        <position position="235"/>
    </location>
    <ligand>
        <name>substrate</name>
    </ligand>
</feature>
<dbReference type="InterPro" id="IPR022896">
    <property type="entry name" value="TrioseP_Isoase_bac/euk"/>
</dbReference>
<feature type="active site" description="Proton acceptor" evidence="7">
    <location>
        <position position="189"/>
    </location>
</feature>
<gene>
    <name evidence="7 9" type="primary">tpiA</name>
    <name evidence="9" type="ORF">DB44_CL00050</name>
</gene>
<proteinExistence type="inferred from homology"/>
<accession>A0A0C1HBV0</accession>
<evidence type="ECO:0000256" key="2">
    <source>
        <dbReference type="ARBA" id="ARBA00007422"/>
    </source>
</evidence>
<dbReference type="InterPro" id="IPR035990">
    <property type="entry name" value="TIM_sf"/>
</dbReference>
<comment type="pathway">
    <text evidence="1 7 8">Carbohydrate degradation; glycolysis; D-glyceraldehyde 3-phosphate from glycerone phosphate: step 1/1.</text>
</comment>
<comment type="subunit">
    <text evidence="7 8">Homodimer.</text>
</comment>
<evidence type="ECO:0000256" key="8">
    <source>
        <dbReference type="RuleBase" id="RU363013"/>
    </source>
</evidence>
<dbReference type="GO" id="GO:0004807">
    <property type="term" value="F:triose-phosphate isomerase activity"/>
    <property type="evidence" value="ECO:0007669"/>
    <property type="project" value="UniProtKB-UniRule"/>
</dbReference>
<dbReference type="NCBIfam" id="TIGR00419">
    <property type="entry name" value="tim"/>
    <property type="match status" value="1"/>
</dbReference>
<dbReference type="GO" id="GO:0006096">
    <property type="term" value="P:glycolytic process"/>
    <property type="evidence" value="ECO:0007669"/>
    <property type="project" value="UniProtKB-UniRule"/>
</dbReference>
<reference evidence="9 10" key="1">
    <citation type="journal article" date="2014" name="Mol. Biol. Evol.">
        <title>Massive expansion of Ubiquitination-related gene families within the Chlamydiae.</title>
        <authorList>
            <person name="Domman D."/>
            <person name="Collingro A."/>
            <person name="Lagkouvardos I."/>
            <person name="Gehre L."/>
            <person name="Weinmaier T."/>
            <person name="Rattei T."/>
            <person name="Subtil A."/>
            <person name="Horn M."/>
        </authorList>
    </citation>
    <scope>NUCLEOTIDE SEQUENCE [LARGE SCALE GENOMIC DNA]</scope>
    <source>
        <strain evidence="9 10">EI2</strain>
    </source>
</reference>
<evidence type="ECO:0000256" key="5">
    <source>
        <dbReference type="ARBA" id="ARBA00023152"/>
    </source>
</evidence>
<feature type="active site" description="Electrophile" evidence="7">
    <location>
        <position position="117"/>
    </location>
</feature>
<dbReference type="EMBL" id="JSAN01000058">
    <property type="protein sequence ID" value="KIC72283.1"/>
    <property type="molecule type" value="Genomic_DNA"/>
</dbReference>